<dbReference type="EMBL" id="HBUF01624304">
    <property type="protein sequence ID" value="CAG6781725.1"/>
    <property type="molecule type" value="Transcribed_RNA"/>
</dbReference>
<accession>A0A8D9FAW8</accession>
<dbReference type="AlphaFoldDB" id="A0A8D9FAW8"/>
<reference evidence="2" key="1">
    <citation type="submission" date="2021-05" db="EMBL/GenBank/DDBJ databases">
        <authorList>
            <person name="Alioto T."/>
            <person name="Alioto T."/>
            <person name="Gomez Garrido J."/>
        </authorList>
    </citation>
    <scope>NUCLEOTIDE SEQUENCE</scope>
</reference>
<proteinExistence type="predicted"/>
<protein>
    <submittedName>
        <fullName evidence="2">Uncharacterized protein</fullName>
    </submittedName>
</protein>
<dbReference type="EMBL" id="HBUF01624303">
    <property type="protein sequence ID" value="CAG6781724.1"/>
    <property type="molecule type" value="Transcribed_RNA"/>
</dbReference>
<evidence type="ECO:0000313" key="2">
    <source>
        <dbReference type="EMBL" id="CAG6781725.1"/>
    </source>
</evidence>
<evidence type="ECO:0000256" key="1">
    <source>
        <dbReference type="SAM" id="MobiDB-lite"/>
    </source>
</evidence>
<organism evidence="2">
    <name type="scientific">Cacopsylla melanoneura</name>
    <dbReference type="NCBI Taxonomy" id="428564"/>
    <lineage>
        <taxon>Eukaryota</taxon>
        <taxon>Metazoa</taxon>
        <taxon>Ecdysozoa</taxon>
        <taxon>Arthropoda</taxon>
        <taxon>Hexapoda</taxon>
        <taxon>Insecta</taxon>
        <taxon>Pterygota</taxon>
        <taxon>Neoptera</taxon>
        <taxon>Paraneoptera</taxon>
        <taxon>Hemiptera</taxon>
        <taxon>Sternorrhyncha</taxon>
        <taxon>Psylloidea</taxon>
        <taxon>Psyllidae</taxon>
        <taxon>Psyllinae</taxon>
        <taxon>Cacopsylla</taxon>
    </lineage>
</organism>
<name>A0A8D9FAW8_9HEMI</name>
<feature type="region of interest" description="Disordered" evidence="1">
    <location>
        <begin position="1"/>
        <end position="37"/>
    </location>
</feature>
<feature type="region of interest" description="Disordered" evidence="1">
    <location>
        <begin position="101"/>
        <end position="158"/>
    </location>
</feature>
<feature type="compositionally biased region" description="Pro residues" evidence="1">
    <location>
        <begin position="1"/>
        <end position="10"/>
    </location>
</feature>
<sequence length="200" mass="22808">MLRRPWPPVYRHPGSGGGGMGPPGGPPGPYHTFFPSFPRPNEFPRSPEFYSSPPPHKDFFHHKMSKGDYYFLAPLYRNVLPPPQPPAPLKPLPRRIMPMPPLDMRRSNSQPPCTCPVPPRLRSRSLENLTNVIVDSPEEEYPSSSNYRDSPGHHRDKENFRRSSMENLLDVNNNSSGSMMAPLFQKSARKVRKLLSFMSF</sequence>